<dbReference type="CTD" id="78773256"/>
<dbReference type="KEGG" id="crq:GCK72_001410"/>
<evidence type="ECO:0000313" key="2">
    <source>
        <dbReference type="Proteomes" id="UP000483820"/>
    </source>
</evidence>
<sequence>MLNSLSKTEIGLTSPNAGAIGGGHFSPDNIRPVGAAVTFFESSGTSSAAVTFCPTTNFSGAPFGTPLAGPFLNRTETQVPGNGFQTPLEHKAVGDPERVVPILQRTVADVPVGYGPNPSALYTRVPPSGSPNRPQDVPPISFPVNSHKPSDAGVQIPFEQVDAIIPKNISLRLRKTLYTYLLVRIQLDK</sequence>
<reference evidence="1 2" key="1">
    <citation type="submission" date="2019-12" db="EMBL/GenBank/DDBJ databases">
        <title>Chromosome-level assembly of the Caenorhabditis remanei genome.</title>
        <authorList>
            <person name="Teterina A.A."/>
            <person name="Willis J.H."/>
            <person name="Phillips P.C."/>
        </authorList>
    </citation>
    <scope>NUCLEOTIDE SEQUENCE [LARGE SCALE GENOMIC DNA]</scope>
    <source>
        <strain evidence="1 2">PX506</strain>
        <tissue evidence="1">Whole organism</tissue>
    </source>
</reference>
<dbReference type="RefSeq" id="XP_053591599.1">
    <property type="nucleotide sequence ID" value="XM_053722954.1"/>
</dbReference>
<name>A0A6A5HTN3_CAERE</name>
<protein>
    <submittedName>
        <fullName evidence="1">Uncharacterized protein</fullName>
    </submittedName>
</protein>
<dbReference type="GeneID" id="78773256"/>
<organism evidence="1 2">
    <name type="scientific">Caenorhabditis remanei</name>
    <name type="common">Caenorhabditis vulgaris</name>
    <dbReference type="NCBI Taxonomy" id="31234"/>
    <lineage>
        <taxon>Eukaryota</taxon>
        <taxon>Metazoa</taxon>
        <taxon>Ecdysozoa</taxon>
        <taxon>Nematoda</taxon>
        <taxon>Chromadorea</taxon>
        <taxon>Rhabditida</taxon>
        <taxon>Rhabditina</taxon>
        <taxon>Rhabditomorpha</taxon>
        <taxon>Rhabditoidea</taxon>
        <taxon>Rhabditidae</taxon>
        <taxon>Peloderinae</taxon>
        <taxon>Caenorhabditis</taxon>
    </lineage>
</organism>
<proteinExistence type="predicted"/>
<gene>
    <name evidence="1" type="ORF">GCK72_001410</name>
</gene>
<dbReference type="EMBL" id="WUAV01000001">
    <property type="protein sequence ID" value="KAF1769593.1"/>
    <property type="molecule type" value="Genomic_DNA"/>
</dbReference>
<evidence type="ECO:0000313" key="1">
    <source>
        <dbReference type="EMBL" id="KAF1769593.1"/>
    </source>
</evidence>
<comment type="caution">
    <text evidence="1">The sequence shown here is derived from an EMBL/GenBank/DDBJ whole genome shotgun (WGS) entry which is preliminary data.</text>
</comment>
<accession>A0A6A5HTN3</accession>
<dbReference type="AlphaFoldDB" id="A0A6A5HTN3"/>
<dbReference type="Proteomes" id="UP000483820">
    <property type="component" value="Chromosome I"/>
</dbReference>